<dbReference type="Proteomes" id="UP000571554">
    <property type="component" value="Unassembled WGS sequence"/>
</dbReference>
<organism evidence="1 2">
    <name type="scientific">Paraburkholderia bannensis</name>
    <dbReference type="NCBI Taxonomy" id="765414"/>
    <lineage>
        <taxon>Bacteria</taxon>
        <taxon>Pseudomonadati</taxon>
        <taxon>Pseudomonadota</taxon>
        <taxon>Betaproteobacteria</taxon>
        <taxon>Burkholderiales</taxon>
        <taxon>Burkholderiaceae</taxon>
        <taxon>Paraburkholderia</taxon>
    </lineage>
</organism>
<dbReference type="EMBL" id="JACHBW010000019">
    <property type="protein sequence ID" value="MBB6105672.1"/>
    <property type="molecule type" value="Genomic_DNA"/>
</dbReference>
<sequence length="261" mass="30199">MSRRLTIEDAHAIAASRGGRCLSPEYVNNRRPLEWECAEGHRWFASFGNVKSRGSWCRACAVQQKCHPLDDVRRAARAHGGRCLSTAYINVLSPLEFECAAGHRWRTSFRAILNGRWCWQCWHERQRDTIDAMRALAASHGGDCLSQSYENQTVPLRWRCANGHEWETTAQNAKQHWCKRCFRERRRLGIGKMHEIAASHGGRCLSEEYISVRHPLQWQCRRGHVWSTQPLGVIRGQWCPLCANLERTKDPIKRMKYDFAG</sequence>
<accession>A0A7W9WVU0</accession>
<evidence type="ECO:0008006" key="3">
    <source>
        <dbReference type="Google" id="ProtNLM"/>
    </source>
</evidence>
<evidence type="ECO:0000313" key="2">
    <source>
        <dbReference type="Proteomes" id="UP000571554"/>
    </source>
</evidence>
<proteinExistence type="predicted"/>
<keyword evidence="2" id="KW-1185">Reference proteome</keyword>
<name>A0A7W9WVU0_9BURK</name>
<comment type="caution">
    <text evidence="1">The sequence shown here is derived from an EMBL/GenBank/DDBJ whole genome shotgun (WGS) entry which is preliminary data.</text>
</comment>
<protein>
    <recommendedName>
        <fullName evidence="3">Zinc-ribbon domain-containing protein</fullName>
    </recommendedName>
</protein>
<gene>
    <name evidence="1" type="ORF">F4827_005542</name>
</gene>
<evidence type="ECO:0000313" key="1">
    <source>
        <dbReference type="EMBL" id="MBB6105672.1"/>
    </source>
</evidence>
<dbReference type="AlphaFoldDB" id="A0A7W9WVU0"/>
<reference evidence="1 2" key="1">
    <citation type="submission" date="2020-08" db="EMBL/GenBank/DDBJ databases">
        <title>Above-ground endophytic microbial communities from plants in different locations in the United States.</title>
        <authorList>
            <person name="Frank C."/>
        </authorList>
    </citation>
    <scope>NUCLEOTIDE SEQUENCE [LARGE SCALE GENOMIC DNA]</scope>
    <source>
        <strain evidence="1 2">WP4_2_2</strain>
    </source>
</reference>
<dbReference type="RefSeq" id="WP_183729815.1">
    <property type="nucleotide sequence ID" value="NZ_JACHBW010000019.1"/>
</dbReference>